<evidence type="ECO:0000313" key="3">
    <source>
        <dbReference type="Proteomes" id="UP000183924"/>
    </source>
</evidence>
<dbReference type="AlphaFoldDB" id="A0A1J8NGF7"/>
<proteinExistence type="predicted"/>
<keyword evidence="1" id="KW-1133">Transmembrane helix</keyword>
<dbReference type="Proteomes" id="UP000183924">
    <property type="component" value="Unassembled WGS sequence"/>
</dbReference>
<sequence length="583" mass="64762">MATENKASFIYPEQFIKNLYSSGRASYLAFDKSVQDKEIDEKLQFRQHIIKDIQNNESKREFVSQQELLSLFKLLCFIQVWADPEETWINTDDEYRKKRQLLKFKKNIPKSTRRSIHLGLFKLVYEILLQFKQAAASANDAEEKEFIKNLLESFEQPSLESNGNRKFKKKSLINAINIFLKYKKFNSTPENIEENFSEATKLISRFSVWTDKLFYGCGVGIEFISALACGLSTGGAIFVLLVGFSWPLGLVIPLSLLIFFAGSRANFQLFSQHISPFLQDLCRNGAVAKFIDQQGKRLQLSRSKKFLLFPPVFFSISVGIATAAITYLEGTKMIAVICPALIVACPQLSAVLLSILASALLIGLTIVMFRTFIGVLQSQFSWQEIKLDVKEKWHNLNGAKGLGYVFKVCVMGVAFFGLGYLDFIGTSTLASLLGLVAADGITLAAIIGDLPFTLITALAWCNSLFKSSSNPSSDLPKDIAYYLWKIVEFSAVIVNALGNAGLVFTGSCVSRIASIACFMNSYVSNCMQEDDGVLIEARVEATKKSLASLMKLSNCAFFGPSSGVPKEANDVEGYFENALSKSL</sequence>
<protein>
    <submittedName>
        <fullName evidence="2">Uncharacterized protein</fullName>
    </submittedName>
</protein>
<evidence type="ECO:0000256" key="1">
    <source>
        <dbReference type="SAM" id="Phobius"/>
    </source>
</evidence>
<feature type="transmembrane region" description="Helical" evidence="1">
    <location>
        <begin position="360"/>
        <end position="382"/>
    </location>
</feature>
<feature type="transmembrane region" description="Helical" evidence="1">
    <location>
        <begin position="479"/>
        <end position="504"/>
    </location>
</feature>
<feature type="transmembrane region" description="Helical" evidence="1">
    <location>
        <begin position="306"/>
        <end position="328"/>
    </location>
</feature>
<dbReference type="STRING" id="1225476.A1D18_06080"/>
<dbReference type="EMBL" id="LUKY01000033">
    <property type="protein sequence ID" value="OIZ94401.1"/>
    <property type="molecule type" value="Genomic_DNA"/>
</dbReference>
<accession>A0A1J8NGF7</accession>
<organism evidence="2 3">
    <name type="scientific">Candidatus Rickettsiella isopodorum</name>
    <dbReference type="NCBI Taxonomy" id="1225476"/>
    <lineage>
        <taxon>Bacteria</taxon>
        <taxon>Pseudomonadati</taxon>
        <taxon>Pseudomonadota</taxon>
        <taxon>Gammaproteobacteria</taxon>
        <taxon>Legionellales</taxon>
        <taxon>Coxiellaceae</taxon>
        <taxon>Rickettsiella</taxon>
    </lineage>
</organism>
<keyword evidence="1" id="KW-0812">Transmembrane</keyword>
<dbReference type="OrthoDB" id="9963283at2"/>
<gene>
    <name evidence="2" type="ORF">A1D18_06080</name>
</gene>
<feature type="transmembrane region" description="Helical" evidence="1">
    <location>
        <begin position="402"/>
        <end position="421"/>
    </location>
</feature>
<feature type="transmembrane region" description="Helical" evidence="1">
    <location>
        <begin position="244"/>
        <end position="262"/>
    </location>
</feature>
<comment type="caution">
    <text evidence="2">The sequence shown here is derived from an EMBL/GenBank/DDBJ whole genome shotgun (WGS) entry which is preliminary data.</text>
</comment>
<name>A0A1J8NGF7_9COXI</name>
<keyword evidence="1" id="KW-0472">Membrane</keyword>
<feature type="transmembrane region" description="Helical" evidence="1">
    <location>
        <begin position="213"/>
        <end position="238"/>
    </location>
</feature>
<dbReference type="RefSeq" id="WP_071662889.1">
    <property type="nucleotide sequence ID" value="NZ_LUKY01000033.1"/>
</dbReference>
<keyword evidence="3" id="KW-1185">Reference proteome</keyword>
<feature type="transmembrane region" description="Helical" evidence="1">
    <location>
        <begin position="433"/>
        <end position="459"/>
    </location>
</feature>
<feature type="transmembrane region" description="Helical" evidence="1">
    <location>
        <begin position="334"/>
        <end position="353"/>
    </location>
</feature>
<reference evidence="2 3" key="1">
    <citation type="submission" date="2016-03" db="EMBL/GenBank/DDBJ databases">
        <title>Comparative genomics of Rickettsiella.</title>
        <authorList>
            <person name="Chandler C."/>
            <person name="Wang Y."/>
        </authorList>
    </citation>
    <scope>NUCLEOTIDE SEQUENCE [LARGE SCALE GENOMIC DNA]</scope>
    <source>
        <strain evidence="2 3">RCFS May 2013</strain>
    </source>
</reference>
<evidence type="ECO:0000313" key="2">
    <source>
        <dbReference type="EMBL" id="OIZ94401.1"/>
    </source>
</evidence>